<organism evidence="2 3">
    <name type="scientific">Rhodococcus opacus RKJ300 = JCM 13270</name>
    <dbReference type="NCBI Taxonomy" id="1165867"/>
    <lineage>
        <taxon>Bacteria</taxon>
        <taxon>Bacillati</taxon>
        <taxon>Actinomycetota</taxon>
        <taxon>Actinomycetes</taxon>
        <taxon>Mycobacteriales</taxon>
        <taxon>Nocardiaceae</taxon>
        <taxon>Rhodococcus</taxon>
    </lineage>
</organism>
<gene>
    <name evidence="2" type="ORF">W59_08374</name>
</gene>
<reference evidence="2 3" key="1">
    <citation type="journal article" date="2012" name="J. Bacteriol.">
        <title>Draft genome sequence of the nitrophenol-degrading actinomycete Rhodococcus imtechensis RKJ300.</title>
        <authorList>
            <person name="Vikram S."/>
            <person name="Kumar S."/>
            <person name="Subramanian S."/>
            <person name="Raghava G.P."/>
        </authorList>
    </citation>
    <scope>NUCLEOTIDE SEQUENCE [LARGE SCALE GENOMIC DNA]</scope>
    <source>
        <strain evidence="2 3">RKJ300</strain>
    </source>
</reference>
<proteinExistence type="predicted"/>
<dbReference type="PATRIC" id="fig|1165867.3.peg.1691"/>
<sequence>MRPLTRADLDNRLAISVPESAPLLGISRSTAWRRANSGDIPTVHFGGTRMVPVKALLRLIEADESEIGGGDR</sequence>
<dbReference type="InterPro" id="IPR041657">
    <property type="entry name" value="HTH_17"/>
</dbReference>
<feature type="domain" description="Helix-turn-helix" evidence="1">
    <location>
        <begin position="16"/>
        <end position="62"/>
    </location>
</feature>
<dbReference type="Proteomes" id="UP000006447">
    <property type="component" value="Unassembled WGS sequence"/>
</dbReference>
<dbReference type="EMBL" id="AJJH01000039">
    <property type="protein sequence ID" value="EID80215.1"/>
    <property type="molecule type" value="Genomic_DNA"/>
</dbReference>
<evidence type="ECO:0000259" key="1">
    <source>
        <dbReference type="Pfam" id="PF12728"/>
    </source>
</evidence>
<name>I0WUZ9_RHOOP</name>
<protein>
    <recommendedName>
        <fullName evidence="1">Helix-turn-helix domain-containing protein</fullName>
    </recommendedName>
</protein>
<evidence type="ECO:0000313" key="3">
    <source>
        <dbReference type="Proteomes" id="UP000006447"/>
    </source>
</evidence>
<dbReference type="AlphaFoldDB" id="I0WUZ9"/>
<dbReference type="Pfam" id="PF12728">
    <property type="entry name" value="HTH_17"/>
    <property type="match status" value="1"/>
</dbReference>
<comment type="caution">
    <text evidence="2">The sequence shown here is derived from an EMBL/GenBank/DDBJ whole genome shotgun (WGS) entry which is preliminary data.</text>
</comment>
<accession>I0WUZ9</accession>
<evidence type="ECO:0000313" key="2">
    <source>
        <dbReference type="EMBL" id="EID80215.1"/>
    </source>
</evidence>